<dbReference type="HAMAP" id="MF_02079">
    <property type="entry name" value="PGT_RodA"/>
    <property type="match status" value="1"/>
</dbReference>
<reference evidence="12 13" key="1">
    <citation type="submission" date="2015-09" db="EMBL/GenBank/DDBJ databases">
        <authorList>
            <consortium name="Swine Surveillance"/>
        </authorList>
    </citation>
    <scope>NUCLEOTIDE SEQUENCE [LARGE SCALE GENOMIC DNA]</scope>
    <source>
        <strain evidence="12 13">CECT 7648</strain>
    </source>
</reference>
<dbReference type="Pfam" id="PF01098">
    <property type="entry name" value="FTSW_RODA_SPOVE"/>
    <property type="match status" value="1"/>
</dbReference>
<dbReference type="UniPathway" id="UPA00219"/>
<evidence type="ECO:0000256" key="11">
    <source>
        <dbReference type="HAMAP-Rule" id="MF_02079"/>
    </source>
</evidence>
<dbReference type="STRING" id="441103.TRN7648_01705"/>
<evidence type="ECO:0000256" key="6">
    <source>
        <dbReference type="ARBA" id="ARBA00022960"/>
    </source>
</evidence>
<feature type="transmembrane region" description="Helical" evidence="11">
    <location>
        <begin position="352"/>
        <end position="370"/>
    </location>
</feature>
<accession>A0A0P1G8V0</accession>
<dbReference type="Proteomes" id="UP000054935">
    <property type="component" value="Unassembled WGS sequence"/>
</dbReference>
<feature type="transmembrane region" description="Helical" evidence="11">
    <location>
        <begin position="82"/>
        <end position="104"/>
    </location>
</feature>
<keyword evidence="9 11" id="KW-0472">Membrane</keyword>
<evidence type="ECO:0000256" key="3">
    <source>
        <dbReference type="ARBA" id="ARBA00022676"/>
    </source>
</evidence>
<evidence type="ECO:0000256" key="2">
    <source>
        <dbReference type="ARBA" id="ARBA00022475"/>
    </source>
</evidence>
<feature type="transmembrane region" description="Helical" evidence="11">
    <location>
        <begin position="116"/>
        <end position="134"/>
    </location>
</feature>
<evidence type="ECO:0000256" key="5">
    <source>
        <dbReference type="ARBA" id="ARBA00022692"/>
    </source>
</evidence>
<feature type="transmembrane region" description="Helical" evidence="11">
    <location>
        <begin position="146"/>
        <end position="164"/>
    </location>
</feature>
<keyword evidence="6 11" id="KW-0133">Cell shape</keyword>
<dbReference type="EC" id="2.4.99.28" evidence="11"/>
<dbReference type="OrthoDB" id="9768187at2"/>
<feature type="transmembrane region" description="Helical" evidence="11">
    <location>
        <begin position="56"/>
        <end position="76"/>
    </location>
</feature>
<dbReference type="NCBIfam" id="TIGR02210">
    <property type="entry name" value="rodA_shape"/>
    <property type="match status" value="1"/>
</dbReference>
<dbReference type="PANTHER" id="PTHR30474:SF1">
    <property type="entry name" value="PEPTIDOGLYCAN GLYCOSYLTRANSFERASE MRDB"/>
    <property type="match status" value="1"/>
</dbReference>
<dbReference type="PROSITE" id="PS00428">
    <property type="entry name" value="FTSW_RODA_SPOVE"/>
    <property type="match status" value="1"/>
</dbReference>
<gene>
    <name evidence="11 12" type="primary">mrdB</name>
    <name evidence="11" type="synonym">rodA</name>
    <name evidence="12" type="ORF">TRN7648_01705</name>
</gene>
<evidence type="ECO:0000256" key="10">
    <source>
        <dbReference type="ARBA" id="ARBA00023316"/>
    </source>
</evidence>
<comment type="subcellular location">
    <subcellularLocation>
        <location evidence="11">Cell inner membrane</location>
        <topology evidence="11">Multi-pass membrane protein</topology>
    </subcellularLocation>
    <subcellularLocation>
        <location evidence="1">Membrane</location>
        <topology evidence="1">Multi-pass membrane protein</topology>
    </subcellularLocation>
</comment>
<dbReference type="RefSeq" id="WP_058247230.1">
    <property type="nucleotide sequence ID" value="NZ_CYSE01000003.1"/>
</dbReference>
<organism evidence="12 13">
    <name type="scientific">Tropicibacter naphthalenivorans</name>
    <dbReference type="NCBI Taxonomy" id="441103"/>
    <lineage>
        <taxon>Bacteria</taxon>
        <taxon>Pseudomonadati</taxon>
        <taxon>Pseudomonadota</taxon>
        <taxon>Alphaproteobacteria</taxon>
        <taxon>Rhodobacterales</taxon>
        <taxon>Roseobacteraceae</taxon>
        <taxon>Tropicibacter</taxon>
    </lineage>
</organism>
<dbReference type="PANTHER" id="PTHR30474">
    <property type="entry name" value="CELL CYCLE PROTEIN"/>
    <property type="match status" value="1"/>
</dbReference>
<dbReference type="InterPro" id="IPR018365">
    <property type="entry name" value="Cell_cycle_FtsW-rel_CS"/>
</dbReference>
<comment type="similarity">
    <text evidence="11">Belongs to the SEDS family. MrdB/RodA subfamily.</text>
</comment>
<sequence length="379" mass="41987">MTYLEYSIKSAPTGWRKILHLNWPLVVLLSAVASIGFLMLYSVAGGSWTPWAEPQIKRYVLGLTVMFIVAMVPIWFWRNVSLVAYGIGLGLLLMVELFGTVGMGAQRWIDLGFMRLQPSEVMKITLVMFLAAYYDWLPNNRVSRPLWVAIPVVFILLPTALTLAQPDLGTALLLMIGGGLMMFLAGVHWLYFATVISAGVGTIWAVFQSRGTDWQLLKDYQFRRIDTFLDPSSDPLGAGYHITQAKIAMGSGGWTGRGFMQGTQSRLNFLPEKHTDFIFNTLAEEFGFVGGFSLLSLYVLILFFCVVAALQNKDRFSSLLILGIALTFFLFFAVNMSMVMGLAPVVGVPLPLVSYGGSAMLVLMLAFGLVQSAHVHRPR</sequence>
<evidence type="ECO:0000256" key="1">
    <source>
        <dbReference type="ARBA" id="ARBA00004141"/>
    </source>
</evidence>
<feature type="transmembrane region" description="Helical" evidence="11">
    <location>
        <begin position="23"/>
        <end position="44"/>
    </location>
</feature>
<keyword evidence="7 11" id="KW-0573">Peptidoglycan synthesis</keyword>
<keyword evidence="10 11" id="KW-0961">Cell wall biogenesis/degradation</keyword>
<feature type="transmembrane region" description="Helical" evidence="11">
    <location>
        <begin position="319"/>
        <end position="346"/>
    </location>
</feature>
<proteinExistence type="inferred from homology"/>
<comment type="catalytic activity">
    <reaction evidence="11">
        <text>[GlcNAc-(1-&gt;4)-Mur2Ac(oyl-L-Ala-gamma-D-Glu-L-Lys-D-Ala-D-Ala)](n)-di-trans,octa-cis-undecaprenyl diphosphate + beta-D-GlcNAc-(1-&gt;4)-Mur2Ac(oyl-L-Ala-gamma-D-Glu-L-Lys-D-Ala-D-Ala)-di-trans,octa-cis-undecaprenyl diphosphate = [GlcNAc-(1-&gt;4)-Mur2Ac(oyl-L-Ala-gamma-D-Glu-L-Lys-D-Ala-D-Ala)](n+1)-di-trans,octa-cis-undecaprenyl diphosphate + di-trans,octa-cis-undecaprenyl diphosphate + H(+)</text>
        <dbReference type="Rhea" id="RHEA:23708"/>
        <dbReference type="Rhea" id="RHEA-COMP:9602"/>
        <dbReference type="Rhea" id="RHEA-COMP:9603"/>
        <dbReference type="ChEBI" id="CHEBI:15378"/>
        <dbReference type="ChEBI" id="CHEBI:58405"/>
        <dbReference type="ChEBI" id="CHEBI:60033"/>
        <dbReference type="ChEBI" id="CHEBI:78435"/>
        <dbReference type="EC" id="2.4.99.28"/>
    </reaction>
</comment>
<dbReference type="GO" id="GO:0009252">
    <property type="term" value="P:peptidoglycan biosynthetic process"/>
    <property type="evidence" value="ECO:0007669"/>
    <property type="project" value="UniProtKB-UniRule"/>
</dbReference>
<dbReference type="InterPro" id="IPR011923">
    <property type="entry name" value="RodA/MrdB"/>
</dbReference>
<keyword evidence="11" id="KW-0997">Cell inner membrane</keyword>
<dbReference type="AlphaFoldDB" id="A0A0P1G8V0"/>
<dbReference type="GO" id="GO:0071555">
    <property type="term" value="P:cell wall organization"/>
    <property type="evidence" value="ECO:0007669"/>
    <property type="project" value="UniProtKB-KW"/>
</dbReference>
<evidence type="ECO:0000313" key="12">
    <source>
        <dbReference type="EMBL" id="CUH77936.1"/>
    </source>
</evidence>
<comment type="pathway">
    <text evidence="11">Cell wall biogenesis; peptidoglycan biosynthesis.</text>
</comment>
<keyword evidence="13" id="KW-1185">Reference proteome</keyword>
<dbReference type="GO" id="GO:0008955">
    <property type="term" value="F:peptidoglycan glycosyltransferase activity"/>
    <property type="evidence" value="ECO:0007669"/>
    <property type="project" value="UniProtKB-UniRule"/>
</dbReference>
<evidence type="ECO:0000256" key="7">
    <source>
        <dbReference type="ARBA" id="ARBA00022984"/>
    </source>
</evidence>
<evidence type="ECO:0000256" key="9">
    <source>
        <dbReference type="ARBA" id="ARBA00023136"/>
    </source>
</evidence>
<evidence type="ECO:0000256" key="8">
    <source>
        <dbReference type="ARBA" id="ARBA00022989"/>
    </source>
</evidence>
<comment type="function">
    <text evidence="11">Peptidoglycan polymerase that is essential for cell wall elongation.</text>
</comment>
<keyword evidence="3 11" id="KW-0328">Glycosyltransferase</keyword>
<keyword evidence="8 11" id="KW-1133">Transmembrane helix</keyword>
<keyword evidence="2 11" id="KW-1003">Cell membrane</keyword>
<dbReference type="GO" id="GO:0005886">
    <property type="term" value="C:plasma membrane"/>
    <property type="evidence" value="ECO:0007669"/>
    <property type="project" value="UniProtKB-SubCell"/>
</dbReference>
<evidence type="ECO:0000313" key="13">
    <source>
        <dbReference type="Proteomes" id="UP000054935"/>
    </source>
</evidence>
<dbReference type="GO" id="GO:0032153">
    <property type="term" value="C:cell division site"/>
    <property type="evidence" value="ECO:0007669"/>
    <property type="project" value="TreeGrafter"/>
</dbReference>
<feature type="transmembrane region" description="Helical" evidence="11">
    <location>
        <begin position="171"/>
        <end position="191"/>
    </location>
</feature>
<feature type="transmembrane region" description="Helical" evidence="11">
    <location>
        <begin position="286"/>
        <end position="310"/>
    </location>
</feature>
<name>A0A0P1G8V0_9RHOB</name>
<dbReference type="GO" id="GO:0008360">
    <property type="term" value="P:regulation of cell shape"/>
    <property type="evidence" value="ECO:0007669"/>
    <property type="project" value="UniProtKB-KW"/>
</dbReference>
<evidence type="ECO:0000256" key="4">
    <source>
        <dbReference type="ARBA" id="ARBA00022679"/>
    </source>
</evidence>
<dbReference type="GO" id="GO:0015648">
    <property type="term" value="F:lipid-linked peptidoglycan transporter activity"/>
    <property type="evidence" value="ECO:0007669"/>
    <property type="project" value="TreeGrafter"/>
</dbReference>
<dbReference type="EMBL" id="CYSE01000003">
    <property type="protein sequence ID" value="CUH77936.1"/>
    <property type="molecule type" value="Genomic_DNA"/>
</dbReference>
<keyword evidence="5 11" id="KW-0812">Transmembrane</keyword>
<dbReference type="InterPro" id="IPR001182">
    <property type="entry name" value="FtsW/RodA"/>
</dbReference>
<protein>
    <recommendedName>
        <fullName evidence="11">Peptidoglycan glycosyltransferase MrdB</fullName>
        <shortName evidence="11">PGT</shortName>
        <ecNumber evidence="11">2.4.99.28</ecNumber>
    </recommendedName>
    <alternativeName>
        <fullName evidence="11">Cell elongation protein RodA</fullName>
    </alternativeName>
    <alternativeName>
        <fullName evidence="11">Cell wall polymerase</fullName>
    </alternativeName>
    <alternativeName>
        <fullName evidence="11">Peptidoglycan polymerase</fullName>
        <shortName evidence="11">PG polymerase</shortName>
    </alternativeName>
</protein>
<dbReference type="GO" id="GO:0051301">
    <property type="term" value="P:cell division"/>
    <property type="evidence" value="ECO:0007669"/>
    <property type="project" value="InterPro"/>
</dbReference>
<keyword evidence="4 11" id="KW-0808">Transferase</keyword>